<dbReference type="GO" id="GO:0016787">
    <property type="term" value="F:hydrolase activity"/>
    <property type="evidence" value="ECO:0007669"/>
    <property type="project" value="UniProtKB-KW"/>
</dbReference>
<protein>
    <submittedName>
        <fullName evidence="2">Glycoside hydrolase family 43</fullName>
    </submittedName>
</protein>
<reference evidence="2 3" key="1">
    <citation type="journal article" date="2018" name="PLoS Pathog.">
        <title>Evolution of structural diversity of trichothecenes, a family of toxins produced by plant pathogenic and entomopathogenic fungi.</title>
        <authorList>
            <person name="Proctor R.H."/>
            <person name="McCormick S.P."/>
            <person name="Kim H.S."/>
            <person name="Cardoza R.E."/>
            <person name="Stanley A.M."/>
            <person name="Lindo L."/>
            <person name="Kelly A."/>
            <person name="Brown D.W."/>
            <person name="Lee T."/>
            <person name="Vaughan M.M."/>
            <person name="Alexander N.J."/>
            <person name="Busman M."/>
            <person name="Gutierrez S."/>
        </authorList>
    </citation>
    <scope>NUCLEOTIDE SEQUENCE [LARGE SCALE GENOMIC DNA]</scope>
    <source>
        <strain evidence="2 3">NRRL 20695</strain>
    </source>
</reference>
<keyword evidence="3" id="KW-1185">Reference proteome</keyword>
<evidence type="ECO:0000313" key="2">
    <source>
        <dbReference type="EMBL" id="RGP81078.1"/>
    </source>
</evidence>
<evidence type="ECO:0000256" key="1">
    <source>
        <dbReference type="SAM" id="MobiDB-lite"/>
    </source>
</evidence>
<dbReference type="Proteomes" id="UP000266234">
    <property type="component" value="Unassembled WGS sequence"/>
</dbReference>
<organism evidence="2 3">
    <name type="scientific">Fusarium longipes</name>
    <dbReference type="NCBI Taxonomy" id="694270"/>
    <lineage>
        <taxon>Eukaryota</taxon>
        <taxon>Fungi</taxon>
        <taxon>Dikarya</taxon>
        <taxon>Ascomycota</taxon>
        <taxon>Pezizomycotina</taxon>
        <taxon>Sordariomycetes</taxon>
        <taxon>Hypocreomycetidae</taxon>
        <taxon>Hypocreales</taxon>
        <taxon>Nectriaceae</taxon>
        <taxon>Fusarium</taxon>
    </lineage>
</organism>
<comment type="caution">
    <text evidence="2">The sequence shown here is derived from an EMBL/GenBank/DDBJ whole genome shotgun (WGS) entry which is preliminary data.</text>
</comment>
<name>A0A395T8N6_9HYPO</name>
<dbReference type="EMBL" id="PXOG01000016">
    <property type="protein sequence ID" value="RGP81078.1"/>
    <property type="molecule type" value="Genomic_DNA"/>
</dbReference>
<feature type="compositionally biased region" description="Basic and acidic residues" evidence="1">
    <location>
        <begin position="11"/>
        <end position="24"/>
    </location>
</feature>
<feature type="compositionally biased region" description="Polar residues" evidence="1">
    <location>
        <begin position="28"/>
        <end position="48"/>
    </location>
</feature>
<accession>A0A395T8N6</accession>
<proteinExistence type="predicted"/>
<feature type="region of interest" description="Disordered" evidence="1">
    <location>
        <begin position="1"/>
        <end position="51"/>
    </location>
</feature>
<gene>
    <name evidence="2" type="ORF">FLONG3_867</name>
</gene>
<evidence type="ECO:0000313" key="3">
    <source>
        <dbReference type="Proteomes" id="UP000266234"/>
    </source>
</evidence>
<sequence>MSSTASRKSNASHDETHNIEETHPTKGVKTSPSTSQPNNNEQVTTEQSEQARRLYDDTLRIIDRNIRVMDKRVFKDTFDGNMDYTMTDYAKLVHPHFTTVKRIAALDIALAFNLVVSMAEASHNDNSTAPRWTDGSSDEWNTIFKALDSLLLLMIKARERPAELDSELLKVPTRWSRRPEWDLLPDPVTVSDLGHEARFWEKCNYEYNRRVARRRRREVTEDWVTVTLTDLRDDREFLGQQPDMATTYLDNSIHKLEKIWKEMKACS</sequence>
<keyword evidence="2" id="KW-0378">Hydrolase</keyword>
<dbReference type="AlphaFoldDB" id="A0A395T8N6"/>
<dbReference type="OrthoDB" id="5296889at2759"/>